<evidence type="ECO:0000256" key="4">
    <source>
        <dbReference type="PROSITE-ProRule" id="PRU00335"/>
    </source>
</evidence>
<feature type="domain" description="HTH tetR-type" evidence="5">
    <location>
        <begin position="11"/>
        <end position="70"/>
    </location>
</feature>
<evidence type="ECO:0000256" key="1">
    <source>
        <dbReference type="ARBA" id="ARBA00023015"/>
    </source>
</evidence>
<dbReference type="SUPFAM" id="SSF48498">
    <property type="entry name" value="Tetracyclin repressor-like, C-terminal domain"/>
    <property type="match status" value="1"/>
</dbReference>
<dbReference type="InterPro" id="IPR009057">
    <property type="entry name" value="Homeodomain-like_sf"/>
</dbReference>
<keyword evidence="3" id="KW-0804">Transcription</keyword>
<evidence type="ECO:0000259" key="5">
    <source>
        <dbReference type="PROSITE" id="PS50977"/>
    </source>
</evidence>
<dbReference type="InterPro" id="IPR050109">
    <property type="entry name" value="HTH-type_TetR-like_transc_reg"/>
</dbReference>
<dbReference type="PRINTS" id="PR00455">
    <property type="entry name" value="HTHTETR"/>
</dbReference>
<dbReference type="EMBL" id="JADBEG010000001">
    <property type="protein sequence ID" value="MBE1495324.1"/>
    <property type="molecule type" value="Genomic_DNA"/>
</dbReference>
<dbReference type="PANTHER" id="PTHR30055:SF234">
    <property type="entry name" value="HTH-TYPE TRANSCRIPTIONAL REGULATOR BETI"/>
    <property type="match status" value="1"/>
</dbReference>
<sequence length="186" mass="19955">MTARLPRTDARDNRTRILAAARTAFGSAGLDVPVREIARRAEVGPATVYRHFPTKRALVTEAFTDQARVWQSTLARGLADPDPWRGFCSAVETLCALQVRDHGFIEAVKSAYPEALDFGSMRASSLAAAAELIRRAKATGHLRPDVGVNDLILMITAGGGIKADSPAARTAAARRFGTHVISAFQA</sequence>
<evidence type="ECO:0000313" key="6">
    <source>
        <dbReference type="EMBL" id="MBE1495324.1"/>
    </source>
</evidence>
<evidence type="ECO:0000256" key="3">
    <source>
        <dbReference type="ARBA" id="ARBA00023163"/>
    </source>
</evidence>
<evidence type="ECO:0000313" key="7">
    <source>
        <dbReference type="Proteomes" id="UP000631670"/>
    </source>
</evidence>
<keyword evidence="1" id="KW-0805">Transcription regulation</keyword>
<proteinExistence type="predicted"/>
<name>A0ABR9HWL5_9PSEU</name>
<accession>A0ABR9HWL5</accession>
<dbReference type="PANTHER" id="PTHR30055">
    <property type="entry name" value="HTH-TYPE TRANSCRIPTIONAL REGULATOR RUTR"/>
    <property type="match status" value="1"/>
</dbReference>
<comment type="caution">
    <text evidence="6">The sequence shown here is derived from an EMBL/GenBank/DDBJ whole genome shotgun (WGS) entry which is preliminary data.</text>
</comment>
<dbReference type="InterPro" id="IPR001647">
    <property type="entry name" value="HTH_TetR"/>
</dbReference>
<evidence type="ECO:0000256" key="2">
    <source>
        <dbReference type="ARBA" id="ARBA00023125"/>
    </source>
</evidence>
<dbReference type="SUPFAM" id="SSF46689">
    <property type="entry name" value="Homeodomain-like"/>
    <property type="match status" value="1"/>
</dbReference>
<dbReference type="Pfam" id="PF21597">
    <property type="entry name" value="TetR_C_43"/>
    <property type="match status" value="1"/>
</dbReference>
<keyword evidence="2 4" id="KW-0238">DNA-binding</keyword>
<dbReference type="InterPro" id="IPR049445">
    <property type="entry name" value="TetR_SbtR-like_C"/>
</dbReference>
<feature type="DNA-binding region" description="H-T-H motif" evidence="4">
    <location>
        <begin position="33"/>
        <end position="52"/>
    </location>
</feature>
<dbReference type="PROSITE" id="PS50977">
    <property type="entry name" value="HTH_TETR_2"/>
    <property type="match status" value="1"/>
</dbReference>
<dbReference type="RefSeq" id="WP_192782261.1">
    <property type="nucleotide sequence ID" value="NZ_JADBEG010000001.1"/>
</dbReference>
<protein>
    <submittedName>
        <fullName evidence="6">AcrR family transcriptional regulator</fullName>
    </submittedName>
</protein>
<dbReference type="InterPro" id="IPR036271">
    <property type="entry name" value="Tet_transcr_reg_TetR-rel_C_sf"/>
</dbReference>
<dbReference type="Pfam" id="PF00440">
    <property type="entry name" value="TetR_N"/>
    <property type="match status" value="1"/>
</dbReference>
<reference evidence="6 7" key="1">
    <citation type="submission" date="2020-10" db="EMBL/GenBank/DDBJ databases">
        <title>Sequencing the genomes of 1000 actinobacteria strains.</title>
        <authorList>
            <person name="Klenk H.-P."/>
        </authorList>
    </citation>
    <scope>NUCLEOTIDE SEQUENCE [LARGE SCALE GENOMIC DNA]</scope>
    <source>
        <strain evidence="6 7">DSM 44653</strain>
    </source>
</reference>
<dbReference type="Gene3D" id="1.10.357.10">
    <property type="entry name" value="Tetracycline Repressor, domain 2"/>
    <property type="match status" value="1"/>
</dbReference>
<organism evidence="6 7">
    <name type="scientific">Amycolatopsis lexingtonensis</name>
    <dbReference type="NCBI Taxonomy" id="218822"/>
    <lineage>
        <taxon>Bacteria</taxon>
        <taxon>Bacillati</taxon>
        <taxon>Actinomycetota</taxon>
        <taxon>Actinomycetes</taxon>
        <taxon>Pseudonocardiales</taxon>
        <taxon>Pseudonocardiaceae</taxon>
        <taxon>Amycolatopsis</taxon>
    </lineage>
</organism>
<dbReference type="Proteomes" id="UP000631670">
    <property type="component" value="Unassembled WGS sequence"/>
</dbReference>
<gene>
    <name evidence="6" type="ORF">H4696_002424</name>
</gene>
<keyword evidence="7" id="KW-1185">Reference proteome</keyword>